<dbReference type="RefSeq" id="WP_131184895.1">
    <property type="nucleotide sequence ID" value="NZ_QJUO01000019.1"/>
</dbReference>
<dbReference type="Pfam" id="PF13416">
    <property type="entry name" value="SBP_bac_8"/>
    <property type="match status" value="1"/>
</dbReference>
<dbReference type="PANTHER" id="PTHR30222">
    <property type="entry name" value="SPERMIDINE/PUTRESCINE-BINDING PERIPLASMIC PROTEIN"/>
    <property type="match status" value="1"/>
</dbReference>
<evidence type="ECO:0000256" key="6">
    <source>
        <dbReference type="PIRSR" id="PIRSR019574-1"/>
    </source>
</evidence>
<comment type="function">
    <text evidence="5">Required for the activity of the bacterial periplasmic transport system of putrescine.</text>
</comment>
<dbReference type="Gene3D" id="3.40.190.10">
    <property type="entry name" value="Periplasmic binding protein-like II"/>
    <property type="match status" value="2"/>
</dbReference>
<dbReference type="GO" id="GO:0015846">
    <property type="term" value="P:polyamine transport"/>
    <property type="evidence" value="ECO:0007669"/>
    <property type="project" value="InterPro"/>
</dbReference>
<evidence type="ECO:0000256" key="5">
    <source>
        <dbReference type="PIRNR" id="PIRNR019574"/>
    </source>
</evidence>
<accession>A0A4V2KDE3</accession>
<evidence type="ECO:0000256" key="3">
    <source>
        <dbReference type="ARBA" id="ARBA00022729"/>
    </source>
</evidence>
<comment type="similarity">
    <text evidence="5">Belongs to the bacterial solute-binding protein PotD/PotF family.</text>
</comment>
<reference evidence="8 9" key="1">
    <citation type="submission" date="2018-06" db="EMBL/GenBank/DDBJ databases">
        <title>Three novel Pseudomonas species isolated from symptomatic oak.</title>
        <authorList>
            <person name="Bueno-Gonzalez V."/>
            <person name="Brady C."/>
        </authorList>
    </citation>
    <scope>NUCLEOTIDE SEQUENCE [LARGE SCALE GENOMIC DNA]</scope>
    <source>
        <strain evidence="8 9">P17C</strain>
    </source>
</reference>
<dbReference type="InterPro" id="IPR001188">
    <property type="entry name" value="Sperm_putr-bd"/>
</dbReference>
<dbReference type="GO" id="GO:0019808">
    <property type="term" value="F:polyamine binding"/>
    <property type="evidence" value="ECO:0007669"/>
    <property type="project" value="InterPro"/>
</dbReference>
<gene>
    <name evidence="8" type="ORF">DNJ96_04150</name>
</gene>
<evidence type="ECO:0000313" key="9">
    <source>
        <dbReference type="Proteomes" id="UP000292639"/>
    </source>
</evidence>
<dbReference type="Proteomes" id="UP000292639">
    <property type="component" value="Unassembled WGS sequence"/>
</dbReference>
<dbReference type="PANTHER" id="PTHR30222:SF12">
    <property type="entry name" value="NORSPERMIDINE SENSOR"/>
    <property type="match status" value="1"/>
</dbReference>
<sequence length="352" mass="39157">MSTRHKPPFTRLARTLLAIGGSLLLNATAQAAGELKLYNWSDYMPQALLDKFSAEYDVKVIQDTYDSNETLLARLKSGVTGYDVAVPGDYMVAILAREGLLEKVEPNQLPNFKHIKPELVDVYFDPGRHYSVPYQFGTTSFMVDTQVYQGDIDTLAILFEPPAELKGRINVFRDVNDVINAALRYKGFATCNANRAELKEVNDLLLSARGGWLSIMSDGARETLVSGDAAVSMIWNGMGLRARMEKPSLRYAYPKEGLTAWADNLVVLKGARNLENAKLFMNFLMEPENAAALTNFAGYTAGVEGTEPFLEEKFKGALELDPPADARPAEFVPPCEPEVVRLYDRIWTNLLK</sequence>
<feature type="binding site" evidence="6">
    <location>
        <position position="90"/>
    </location>
    <ligand>
        <name>spermidine</name>
        <dbReference type="ChEBI" id="CHEBI:57834"/>
    </ligand>
</feature>
<proteinExistence type="inferred from homology"/>
<dbReference type="PIRSF" id="PIRSF019574">
    <property type="entry name" value="Periplasmic_polyamine_BP"/>
    <property type="match status" value="1"/>
</dbReference>
<keyword evidence="9" id="KW-1185">Reference proteome</keyword>
<protein>
    <recommendedName>
        <fullName evidence="5">Putrescine-binding periplasmic protein</fullName>
    </recommendedName>
</protein>
<dbReference type="EMBL" id="QJUP01000003">
    <property type="protein sequence ID" value="TBU98905.1"/>
    <property type="molecule type" value="Genomic_DNA"/>
</dbReference>
<feature type="chain" id="PRO_5020992830" description="Putrescine-binding periplasmic protein" evidence="7">
    <location>
        <begin position="32"/>
        <end position="352"/>
    </location>
</feature>
<comment type="subcellular location">
    <subcellularLocation>
        <location evidence="1 5">Periplasm</location>
    </subcellularLocation>
</comment>
<dbReference type="SUPFAM" id="SSF53850">
    <property type="entry name" value="Periplasmic binding protein-like II"/>
    <property type="match status" value="1"/>
</dbReference>
<dbReference type="AlphaFoldDB" id="A0A4V2KDE3"/>
<evidence type="ECO:0000256" key="2">
    <source>
        <dbReference type="ARBA" id="ARBA00022448"/>
    </source>
</evidence>
<keyword evidence="2 5" id="KW-0813">Transport</keyword>
<evidence type="ECO:0000256" key="1">
    <source>
        <dbReference type="ARBA" id="ARBA00004418"/>
    </source>
</evidence>
<evidence type="ECO:0000256" key="7">
    <source>
        <dbReference type="SAM" id="SignalP"/>
    </source>
</evidence>
<dbReference type="GO" id="GO:0042597">
    <property type="term" value="C:periplasmic space"/>
    <property type="evidence" value="ECO:0007669"/>
    <property type="project" value="UniProtKB-SubCell"/>
</dbReference>
<dbReference type="PRINTS" id="PR00909">
    <property type="entry name" value="SPERMDNBNDNG"/>
</dbReference>
<keyword evidence="3 7" id="KW-0732">Signal</keyword>
<evidence type="ECO:0000313" key="8">
    <source>
        <dbReference type="EMBL" id="TBU98905.1"/>
    </source>
</evidence>
<keyword evidence="4 5" id="KW-0574">Periplasm</keyword>
<evidence type="ECO:0000256" key="4">
    <source>
        <dbReference type="ARBA" id="ARBA00022764"/>
    </source>
</evidence>
<feature type="signal peptide" evidence="7">
    <location>
        <begin position="1"/>
        <end position="31"/>
    </location>
</feature>
<name>A0A4V2KDE3_9GAMM</name>
<comment type="caution">
    <text evidence="8">The sequence shown here is derived from an EMBL/GenBank/DDBJ whole genome shotgun (WGS) entry which is preliminary data.</text>
</comment>
<dbReference type="InterPro" id="IPR006059">
    <property type="entry name" value="SBP"/>
</dbReference>
<organism evidence="8 9">
    <name type="scientific">Stutzerimonas kirkiae</name>
    <dbReference type="NCBI Taxonomy" id="2211392"/>
    <lineage>
        <taxon>Bacteria</taxon>
        <taxon>Pseudomonadati</taxon>
        <taxon>Pseudomonadota</taxon>
        <taxon>Gammaproteobacteria</taxon>
        <taxon>Pseudomonadales</taxon>
        <taxon>Pseudomonadaceae</taxon>
        <taxon>Stutzerimonas</taxon>
    </lineage>
</organism>